<keyword evidence="1" id="KW-0732">Signal</keyword>
<feature type="signal peptide" evidence="1">
    <location>
        <begin position="1"/>
        <end position="22"/>
    </location>
</feature>
<sequence length="281" mass="30989">MRFTPLSIFSLACWSFLHSGGAAKEETGPTGALQIDLVFPRNETYSPSPIMPIVFSFRNTELLPFLRPTISYEVWNYDNFSADAARGDIEVPSVNETTVNPHIEFKWHLHHFNTEGTWKASFHIRWIHCYVSPADQGRGELDMLDVNETDIGVIFTTKGTSKEIDLVEATSKNCSSPVGTTIKVTDSMRTPFSSSAYDQDVCPVVASPPIEADSCDVTLDATVASSIDAAMTSWVCNEFWETARPQEVNCSSQKEEESTALRSVAGGVTYLAFILGVLVLI</sequence>
<reference evidence="3" key="1">
    <citation type="submission" date="2022-10" db="EMBL/GenBank/DDBJ databases">
        <title>Fusarium specimens isolated from Avocado Roots.</title>
        <authorList>
            <person name="Stajich J."/>
            <person name="Roper C."/>
            <person name="Heimlech-Rivalta G."/>
        </authorList>
    </citation>
    <scope>NUCLEOTIDE SEQUENCE</scope>
    <source>
        <strain evidence="3">CF00143</strain>
    </source>
</reference>
<comment type="caution">
    <text evidence="3">The sequence shown here is derived from an EMBL/GenBank/DDBJ whole genome shotgun (WGS) entry which is preliminary data.</text>
</comment>
<evidence type="ECO:0000256" key="1">
    <source>
        <dbReference type="SAM" id="SignalP"/>
    </source>
</evidence>
<keyword evidence="4" id="KW-1185">Reference proteome</keyword>
<evidence type="ECO:0000313" key="4">
    <source>
        <dbReference type="Proteomes" id="UP001152130"/>
    </source>
</evidence>
<protein>
    <recommendedName>
        <fullName evidence="2">DUF7136 domain-containing protein</fullName>
    </recommendedName>
</protein>
<dbReference type="Pfam" id="PF23584">
    <property type="entry name" value="DUF7136"/>
    <property type="match status" value="1"/>
</dbReference>
<accession>A0A9W8PFR4</accession>
<proteinExistence type="predicted"/>
<dbReference type="AlphaFoldDB" id="A0A9W8PFR4"/>
<evidence type="ECO:0000313" key="3">
    <source>
        <dbReference type="EMBL" id="KAJ4005462.1"/>
    </source>
</evidence>
<feature type="chain" id="PRO_5040937327" description="DUF7136 domain-containing protein" evidence="1">
    <location>
        <begin position="23"/>
        <end position="281"/>
    </location>
</feature>
<dbReference type="EMBL" id="JAPDHF010000021">
    <property type="protein sequence ID" value="KAJ4005462.1"/>
    <property type="molecule type" value="Genomic_DNA"/>
</dbReference>
<organism evidence="3 4">
    <name type="scientific">Fusarium irregulare</name>
    <dbReference type="NCBI Taxonomy" id="2494466"/>
    <lineage>
        <taxon>Eukaryota</taxon>
        <taxon>Fungi</taxon>
        <taxon>Dikarya</taxon>
        <taxon>Ascomycota</taxon>
        <taxon>Pezizomycotina</taxon>
        <taxon>Sordariomycetes</taxon>
        <taxon>Hypocreomycetidae</taxon>
        <taxon>Hypocreales</taxon>
        <taxon>Nectriaceae</taxon>
        <taxon>Fusarium</taxon>
        <taxon>Fusarium incarnatum-equiseti species complex</taxon>
    </lineage>
</organism>
<dbReference type="Proteomes" id="UP001152130">
    <property type="component" value="Unassembled WGS sequence"/>
</dbReference>
<name>A0A9W8PFR4_9HYPO</name>
<gene>
    <name evidence="3" type="ORF">NW766_011010</name>
</gene>
<dbReference type="InterPro" id="IPR055560">
    <property type="entry name" value="DUF7136"/>
</dbReference>
<dbReference type="OrthoDB" id="4490227at2759"/>
<feature type="domain" description="DUF7136" evidence="2">
    <location>
        <begin position="31"/>
        <end position="238"/>
    </location>
</feature>
<evidence type="ECO:0000259" key="2">
    <source>
        <dbReference type="Pfam" id="PF23584"/>
    </source>
</evidence>